<dbReference type="STRING" id="946122.A0A0C2XJ80"/>
<protein>
    <recommendedName>
        <fullName evidence="6">FAD-binding domain-containing protein</fullName>
    </recommendedName>
</protein>
<evidence type="ECO:0000256" key="4">
    <source>
        <dbReference type="ARBA" id="ARBA00023002"/>
    </source>
</evidence>
<dbReference type="SUPFAM" id="SSF51905">
    <property type="entry name" value="FAD/NAD(P)-binding domain"/>
    <property type="match status" value="1"/>
</dbReference>
<comment type="similarity">
    <text evidence="1">Belongs to the paxM FAD-dependent monooxygenase family.</text>
</comment>
<keyword evidence="4" id="KW-0560">Oxidoreductase</keyword>
<evidence type="ECO:0000256" key="3">
    <source>
        <dbReference type="ARBA" id="ARBA00022827"/>
    </source>
</evidence>
<dbReference type="InParanoid" id="A0A0C2XJ80"/>
<dbReference type="InterPro" id="IPR050493">
    <property type="entry name" value="FAD-dep_Monooxygenase_BioMet"/>
</dbReference>
<organism evidence="7 8">
    <name type="scientific">Amanita muscaria (strain Koide BX008)</name>
    <dbReference type="NCBI Taxonomy" id="946122"/>
    <lineage>
        <taxon>Eukaryota</taxon>
        <taxon>Fungi</taxon>
        <taxon>Dikarya</taxon>
        <taxon>Basidiomycota</taxon>
        <taxon>Agaricomycotina</taxon>
        <taxon>Agaricomycetes</taxon>
        <taxon>Agaricomycetidae</taxon>
        <taxon>Agaricales</taxon>
        <taxon>Pluteineae</taxon>
        <taxon>Amanitaceae</taxon>
        <taxon>Amanita</taxon>
    </lineage>
</organism>
<dbReference type="EMBL" id="KN818226">
    <property type="protein sequence ID" value="KIL69496.1"/>
    <property type="molecule type" value="Genomic_DNA"/>
</dbReference>
<dbReference type="PRINTS" id="PR00420">
    <property type="entry name" value="RNGMNOXGNASE"/>
</dbReference>
<keyword evidence="5" id="KW-0503">Monooxygenase</keyword>
<dbReference type="Pfam" id="PF01494">
    <property type="entry name" value="FAD_binding_3"/>
    <property type="match status" value="1"/>
</dbReference>
<evidence type="ECO:0000313" key="8">
    <source>
        <dbReference type="Proteomes" id="UP000054549"/>
    </source>
</evidence>
<dbReference type="Proteomes" id="UP000054549">
    <property type="component" value="Unassembled WGS sequence"/>
</dbReference>
<proteinExistence type="inferred from homology"/>
<dbReference type="HOGENOM" id="CLU_009665_19_3_1"/>
<keyword evidence="8" id="KW-1185">Reference proteome</keyword>
<evidence type="ECO:0000256" key="2">
    <source>
        <dbReference type="ARBA" id="ARBA00022630"/>
    </source>
</evidence>
<dbReference type="GO" id="GO:0004497">
    <property type="term" value="F:monooxygenase activity"/>
    <property type="evidence" value="ECO:0007669"/>
    <property type="project" value="UniProtKB-KW"/>
</dbReference>
<keyword evidence="3" id="KW-0274">FAD</keyword>
<evidence type="ECO:0000256" key="1">
    <source>
        <dbReference type="ARBA" id="ARBA00007992"/>
    </source>
</evidence>
<sequence length="464" mass="51299">MSLNKKAPLSIDVVVVGGGIGGLACAYSLGKSGHRIRVLESSSDLHRLSGGIRIPPNLSKILEEWGLGDELSKMQKCRRSSFLSLKTGELLGCLEWQEDVIQETGGDFYLAHHADLHRLLCNLALSVGATISTGVKVSSITIQRNNGQERPRITLEDGTHLTADLVIGADGSRSLVREAVNYSSTETIDTGLSFFTITIPAAKLLTEPELAKWVNQPEWPIWMGDSRTVLGYPIREGSEYCVHILWPNRDLFNQDDVDVKEGWDVIVPTNIVNFEGYNPAVQKLFNMAPTALRTKYTLKQHPDDWVDETGRIVLIGDAAHPFMPCTIHGASLAVEDAAVLGALMTRLRTQSQVTQLTQALQDLRQERCQRVINSELNNAALVTLPPGPEQLGRDAAFRASLQARAWGESELRGQWDEIGETFGYNAREAADDWWATWGVLTDKNMARPEQNLIFGITKVEIQYG</sequence>
<feature type="domain" description="FAD-binding" evidence="6">
    <location>
        <begin position="11"/>
        <end position="371"/>
    </location>
</feature>
<dbReference type="AlphaFoldDB" id="A0A0C2XJ80"/>
<dbReference type="GO" id="GO:0071949">
    <property type="term" value="F:FAD binding"/>
    <property type="evidence" value="ECO:0007669"/>
    <property type="project" value="InterPro"/>
</dbReference>
<evidence type="ECO:0000256" key="5">
    <source>
        <dbReference type="ARBA" id="ARBA00023033"/>
    </source>
</evidence>
<accession>A0A0C2XJ80</accession>
<dbReference type="Gene3D" id="3.50.50.60">
    <property type="entry name" value="FAD/NAD(P)-binding domain"/>
    <property type="match status" value="1"/>
</dbReference>
<evidence type="ECO:0000313" key="7">
    <source>
        <dbReference type="EMBL" id="KIL69496.1"/>
    </source>
</evidence>
<name>A0A0C2XJ80_AMAMK</name>
<dbReference type="PROSITE" id="PS51257">
    <property type="entry name" value="PROKAR_LIPOPROTEIN"/>
    <property type="match status" value="1"/>
</dbReference>
<reference evidence="7 8" key="1">
    <citation type="submission" date="2014-04" db="EMBL/GenBank/DDBJ databases">
        <title>Evolutionary Origins and Diversification of the Mycorrhizal Mutualists.</title>
        <authorList>
            <consortium name="DOE Joint Genome Institute"/>
            <consortium name="Mycorrhizal Genomics Consortium"/>
            <person name="Kohler A."/>
            <person name="Kuo A."/>
            <person name="Nagy L.G."/>
            <person name="Floudas D."/>
            <person name="Copeland A."/>
            <person name="Barry K.W."/>
            <person name="Cichocki N."/>
            <person name="Veneault-Fourrey C."/>
            <person name="LaButti K."/>
            <person name="Lindquist E.A."/>
            <person name="Lipzen A."/>
            <person name="Lundell T."/>
            <person name="Morin E."/>
            <person name="Murat C."/>
            <person name="Riley R."/>
            <person name="Ohm R."/>
            <person name="Sun H."/>
            <person name="Tunlid A."/>
            <person name="Henrissat B."/>
            <person name="Grigoriev I.V."/>
            <person name="Hibbett D.S."/>
            <person name="Martin F."/>
        </authorList>
    </citation>
    <scope>NUCLEOTIDE SEQUENCE [LARGE SCALE GENOMIC DNA]</scope>
    <source>
        <strain evidence="7 8">Koide BX008</strain>
    </source>
</reference>
<dbReference type="InterPro" id="IPR036188">
    <property type="entry name" value="FAD/NAD-bd_sf"/>
</dbReference>
<dbReference type="PANTHER" id="PTHR13789:SF147">
    <property type="entry name" value="PUTATIVE (AFU_ORTHOLOGUE AFUA_2G01950)-RELATED"/>
    <property type="match status" value="1"/>
</dbReference>
<dbReference type="PANTHER" id="PTHR13789">
    <property type="entry name" value="MONOOXYGENASE"/>
    <property type="match status" value="1"/>
</dbReference>
<dbReference type="InterPro" id="IPR002938">
    <property type="entry name" value="FAD-bd"/>
</dbReference>
<keyword evidence="2" id="KW-0285">Flavoprotein</keyword>
<gene>
    <name evidence="7" type="ORF">M378DRAFT_8141</name>
</gene>
<dbReference type="OrthoDB" id="1878542at2759"/>
<evidence type="ECO:0000259" key="6">
    <source>
        <dbReference type="Pfam" id="PF01494"/>
    </source>
</evidence>